<name>A0A1M2V806_TRAPU</name>
<dbReference type="Proteomes" id="UP000184267">
    <property type="component" value="Unassembled WGS sequence"/>
</dbReference>
<dbReference type="EMBL" id="MNAD01001602">
    <property type="protein sequence ID" value="OJT03695.1"/>
    <property type="molecule type" value="Genomic_DNA"/>
</dbReference>
<dbReference type="InterPro" id="IPR036291">
    <property type="entry name" value="NAD(P)-bd_dom_sf"/>
</dbReference>
<protein>
    <submittedName>
        <fullName evidence="8">(R,R)-butanediol dehydrogenase</fullName>
    </submittedName>
</protein>
<dbReference type="PANTHER" id="PTHR43161">
    <property type="entry name" value="SORBITOL DEHYDROGENASE"/>
    <property type="match status" value="1"/>
</dbReference>
<dbReference type="GO" id="GO:0000721">
    <property type="term" value="F:(R,R)-butanediol dehydrogenase activity"/>
    <property type="evidence" value="ECO:0007669"/>
    <property type="project" value="TreeGrafter"/>
</dbReference>
<accession>A0A1M2V806</accession>
<dbReference type="PROSITE" id="PS00059">
    <property type="entry name" value="ADH_ZINC"/>
    <property type="match status" value="1"/>
</dbReference>
<dbReference type="PANTHER" id="PTHR43161:SF23">
    <property type="entry name" value="(R,R)-BUTANEDIOL DEHYDROGENASE-RELATED"/>
    <property type="match status" value="1"/>
</dbReference>
<evidence type="ECO:0000313" key="8">
    <source>
        <dbReference type="EMBL" id="OJT03695.1"/>
    </source>
</evidence>
<dbReference type="Pfam" id="PF08240">
    <property type="entry name" value="ADH_N"/>
    <property type="match status" value="1"/>
</dbReference>
<evidence type="ECO:0000256" key="6">
    <source>
        <dbReference type="RuleBase" id="RU361277"/>
    </source>
</evidence>
<dbReference type="Gene3D" id="3.40.50.720">
    <property type="entry name" value="NAD(P)-binding Rossmann-like Domain"/>
    <property type="match status" value="1"/>
</dbReference>
<proteinExistence type="inferred from homology"/>
<feature type="domain" description="Enoyl reductase (ER)" evidence="7">
    <location>
        <begin position="8"/>
        <end position="352"/>
    </location>
</feature>
<sequence>MKAIRYYGPKDLRLEDIPEPVVGPGQVKVKIAWCGICGTDLHMYQHSISDGPPTATEPHPTSGETLPVGVGHEFSGTIVESGPDVDTSKHAVGQNVAVEPIIGCNKPGCACAESHTRNLCSQFAAIGIHGGGGGLSEYVVVPQELAHILPANVSLEIGALVEPLAVAWRAIKLSHVKAGDKVLILGAGPIGIFVLKVAQIFGATWVGISGRGSKRCALAHKYGASAVYDASTGIDVVAETLKATNGRGADVVVDCAGSQSTLDTALKATRPGGTVMNVAGWTARPTIDMNLMLMKELVLANSIGYAGDHPELIQALADGKFDLDDLEALITRRVGLEEYLEKGLGALLHEKDQHDWAAGGNLKGYKYRPSLRSGHVSEEDL</sequence>
<reference evidence="8 9" key="1">
    <citation type="submission" date="2016-10" db="EMBL/GenBank/DDBJ databases">
        <title>Genome sequence of the basidiomycete white-rot fungus Trametes pubescens.</title>
        <authorList>
            <person name="Makela M.R."/>
            <person name="Granchi Z."/>
            <person name="Peng M."/>
            <person name="De Vries R.P."/>
            <person name="Grigoriev I."/>
            <person name="Riley R."/>
            <person name="Hilden K."/>
        </authorList>
    </citation>
    <scope>NUCLEOTIDE SEQUENCE [LARGE SCALE GENOMIC DNA]</scope>
    <source>
        <strain evidence="8 9">FBCC735</strain>
    </source>
</reference>
<dbReference type="InterPro" id="IPR002328">
    <property type="entry name" value="ADH_Zn_CS"/>
</dbReference>
<dbReference type="GO" id="GO:0005737">
    <property type="term" value="C:cytoplasm"/>
    <property type="evidence" value="ECO:0007669"/>
    <property type="project" value="TreeGrafter"/>
</dbReference>
<evidence type="ECO:0000256" key="5">
    <source>
        <dbReference type="ARBA" id="ARBA00023002"/>
    </source>
</evidence>
<dbReference type="InterPro" id="IPR013149">
    <property type="entry name" value="ADH-like_C"/>
</dbReference>
<evidence type="ECO:0000313" key="9">
    <source>
        <dbReference type="Proteomes" id="UP000184267"/>
    </source>
</evidence>
<dbReference type="STRING" id="154538.A0A1M2V806"/>
<gene>
    <name evidence="8" type="ORF">TRAPUB_5723</name>
</gene>
<dbReference type="AlphaFoldDB" id="A0A1M2V806"/>
<dbReference type="InterPro" id="IPR020843">
    <property type="entry name" value="ER"/>
</dbReference>
<dbReference type="CDD" id="cd08233">
    <property type="entry name" value="butanediol_DH_like"/>
    <property type="match status" value="1"/>
</dbReference>
<dbReference type="GO" id="GO:0008270">
    <property type="term" value="F:zinc ion binding"/>
    <property type="evidence" value="ECO:0007669"/>
    <property type="project" value="InterPro"/>
</dbReference>
<organism evidence="8 9">
    <name type="scientific">Trametes pubescens</name>
    <name type="common">White-rot fungus</name>
    <dbReference type="NCBI Taxonomy" id="154538"/>
    <lineage>
        <taxon>Eukaryota</taxon>
        <taxon>Fungi</taxon>
        <taxon>Dikarya</taxon>
        <taxon>Basidiomycota</taxon>
        <taxon>Agaricomycotina</taxon>
        <taxon>Agaricomycetes</taxon>
        <taxon>Polyporales</taxon>
        <taxon>Polyporaceae</taxon>
        <taxon>Trametes</taxon>
    </lineage>
</organism>
<dbReference type="InterPro" id="IPR013154">
    <property type="entry name" value="ADH-like_N"/>
</dbReference>
<dbReference type="OrthoDB" id="3941538at2759"/>
<dbReference type="Pfam" id="PF00107">
    <property type="entry name" value="ADH_zinc_N"/>
    <property type="match status" value="1"/>
</dbReference>
<dbReference type="InterPro" id="IPR011032">
    <property type="entry name" value="GroES-like_sf"/>
</dbReference>
<dbReference type="SUPFAM" id="SSF51735">
    <property type="entry name" value="NAD(P)-binding Rossmann-fold domains"/>
    <property type="match status" value="1"/>
</dbReference>
<evidence type="ECO:0000256" key="4">
    <source>
        <dbReference type="ARBA" id="ARBA00022833"/>
    </source>
</evidence>
<evidence type="ECO:0000256" key="1">
    <source>
        <dbReference type="ARBA" id="ARBA00001947"/>
    </source>
</evidence>
<keyword evidence="9" id="KW-1185">Reference proteome</keyword>
<evidence type="ECO:0000256" key="3">
    <source>
        <dbReference type="ARBA" id="ARBA00022723"/>
    </source>
</evidence>
<comment type="cofactor">
    <cofactor evidence="1 6">
        <name>Zn(2+)</name>
        <dbReference type="ChEBI" id="CHEBI:29105"/>
    </cofactor>
</comment>
<dbReference type="OMA" id="PVVFECV"/>
<evidence type="ECO:0000259" key="7">
    <source>
        <dbReference type="SMART" id="SM00829"/>
    </source>
</evidence>
<comment type="caution">
    <text evidence="8">The sequence shown here is derived from an EMBL/GenBank/DDBJ whole genome shotgun (WGS) entry which is preliminary data.</text>
</comment>
<dbReference type="SUPFAM" id="SSF50129">
    <property type="entry name" value="GroES-like"/>
    <property type="match status" value="1"/>
</dbReference>
<evidence type="ECO:0000256" key="2">
    <source>
        <dbReference type="ARBA" id="ARBA00008072"/>
    </source>
</evidence>
<dbReference type="SMART" id="SM00829">
    <property type="entry name" value="PKS_ER"/>
    <property type="match status" value="1"/>
</dbReference>
<dbReference type="Gene3D" id="3.90.180.10">
    <property type="entry name" value="Medium-chain alcohol dehydrogenases, catalytic domain"/>
    <property type="match status" value="1"/>
</dbReference>
<keyword evidence="5" id="KW-0560">Oxidoreductase</keyword>
<comment type="similarity">
    <text evidence="2 6">Belongs to the zinc-containing alcohol dehydrogenase family.</text>
</comment>
<keyword evidence="4 6" id="KW-0862">Zinc</keyword>
<keyword evidence="3 6" id="KW-0479">Metal-binding</keyword>
<dbReference type="GO" id="GO:0034079">
    <property type="term" value="P:butanediol biosynthetic process"/>
    <property type="evidence" value="ECO:0007669"/>
    <property type="project" value="TreeGrafter"/>
</dbReference>